<proteinExistence type="predicted"/>
<evidence type="ECO:0000256" key="1">
    <source>
        <dbReference type="SAM" id="SignalP"/>
    </source>
</evidence>
<dbReference type="AlphaFoldDB" id="A0A858R604"/>
<dbReference type="KEGG" id="acru:HHL28_06680"/>
<organism evidence="2 3">
    <name type="scientific">Aerophototrophica crusticola</name>
    <dbReference type="NCBI Taxonomy" id="1709002"/>
    <lineage>
        <taxon>Bacteria</taxon>
        <taxon>Pseudomonadati</taxon>
        <taxon>Pseudomonadota</taxon>
        <taxon>Alphaproteobacteria</taxon>
        <taxon>Rhodospirillales</taxon>
        <taxon>Rhodospirillaceae</taxon>
        <taxon>Aerophototrophica</taxon>
    </lineage>
</organism>
<dbReference type="EMBL" id="CP051775">
    <property type="protein sequence ID" value="QJE72815.1"/>
    <property type="molecule type" value="Genomic_DNA"/>
</dbReference>
<evidence type="ECO:0000313" key="2">
    <source>
        <dbReference type="EMBL" id="QJE72815.1"/>
    </source>
</evidence>
<protein>
    <submittedName>
        <fullName evidence="2">Uncharacterized protein</fullName>
    </submittedName>
</protein>
<feature type="signal peptide" evidence="1">
    <location>
        <begin position="1"/>
        <end position="19"/>
    </location>
</feature>
<dbReference type="Proteomes" id="UP000501891">
    <property type="component" value="Chromosome"/>
</dbReference>
<keyword evidence="1" id="KW-0732">Signal</keyword>
<feature type="chain" id="PRO_5033005481" evidence="1">
    <location>
        <begin position="20"/>
        <end position="71"/>
    </location>
</feature>
<reference evidence="2" key="1">
    <citation type="submission" date="2020-04" db="EMBL/GenBank/DDBJ databases">
        <title>A desert anoxygenic phototrophic bacterium fixes CO2 using RubisCO under aerobic conditions.</title>
        <authorList>
            <person name="Tang K."/>
        </authorList>
    </citation>
    <scope>NUCLEOTIDE SEQUENCE [LARGE SCALE GENOMIC DNA]</scope>
    <source>
        <strain evidence="2">MIMtkB3</strain>
    </source>
</reference>
<dbReference type="PROSITE" id="PS51257">
    <property type="entry name" value="PROKAR_LIPOPROTEIN"/>
    <property type="match status" value="1"/>
</dbReference>
<accession>A0A858R604</accession>
<keyword evidence="3" id="KW-1185">Reference proteome</keyword>
<gene>
    <name evidence="2" type="ORF">HHL28_06680</name>
</gene>
<evidence type="ECO:0000313" key="3">
    <source>
        <dbReference type="Proteomes" id="UP000501891"/>
    </source>
</evidence>
<name>A0A858R604_9PROT</name>
<sequence length="71" mass="7886">MPRRLPLALIGLLALGACASPCDRIKEDMRQLNADTIRNPGIALDGTYMSRFQELAAQSVEHRCLEKGELF</sequence>